<accession>A0AAD9RAH7</accession>
<reference evidence="4" key="1">
    <citation type="submission" date="2021-08" db="EMBL/GenBank/DDBJ databases">
        <authorList>
            <person name="Misof B."/>
            <person name="Oliver O."/>
            <person name="Podsiadlowski L."/>
            <person name="Donath A."/>
            <person name="Peters R."/>
            <person name="Mayer C."/>
            <person name="Rust J."/>
            <person name="Gunkel S."/>
            <person name="Lesny P."/>
            <person name="Martin S."/>
            <person name="Oeyen J.P."/>
            <person name="Petersen M."/>
            <person name="Panagiotis P."/>
            <person name="Wilbrandt J."/>
            <person name="Tanja T."/>
        </authorList>
    </citation>
    <scope>NUCLEOTIDE SEQUENCE</scope>
    <source>
        <strain evidence="4">GBR_01_08_01A</strain>
        <tissue evidence="4">Thorax + abdomen</tissue>
    </source>
</reference>
<dbReference type="InterPro" id="IPR038495">
    <property type="entry name" value="ATPase_E_C"/>
</dbReference>
<dbReference type="AlphaFoldDB" id="A0AAD9RAH7"/>
<dbReference type="EMBL" id="JAIFRP010004408">
    <property type="protein sequence ID" value="KAK2575875.1"/>
    <property type="molecule type" value="Genomic_DNA"/>
</dbReference>
<dbReference type="Gene3D" id="3.30.2320.30">
    <property type="entry name" value="ATP synthase, E subunit, C-terminal"/>
    <property type="match status" value="1"/>
</dbReference>
<comment type="similarity">
    <text evidence="1">Belongs to the V-ATPase E subunit family.</text>
</comment>
<comment type="caution">
    <text evidence="4">The sequence shown here is derived from an EMBL/GenBank/DDBJ whole genome shotgun (WGS) entry which is preliminary data.</text>
</comment>
<sequence length="299" mass="34163">MALSDADVQKQIKHMMAFIEQEANEKAEEIDAKAEEEFNIEKGRLVQQQRLKIMEYYEKKEKQVELQKKIQSSNMLNQARLKVLKVREDHVRNVLDEARKKLEEVNQDPSKYSHIMSLLITQGIFQLIENHIYIRVRQTDLPIVESLLEGIQKIYKETTKKDVIIKIDQDTFLPAESCGGIELLTAKGRTKINNTLESRLELIAQQLIPQIRTALFGRNPNPKSFPHMTMSYCNTAIAWFFGQGICLLHHMLCKLLESSTAGLENYVVLKSFAVKPVGLICLITSTSAACEGRDATQQT</sequence>
<keyword evidence="2" id="KW-0813">Transport</keyword>
<dbReference type="Gene3D" id="6.10.250.1620">
    <property type="match status" value="1"/>
</dbReference>
<dbReference type="Pfam" id="PF01991">
    <property type="entry name" value="vATP-synt_E"/>
    <property type="match status" value="1"/>
</dbReference>
<evidence type="ECO:0000256" key="1">
    <source>
        <dbReference type="ARBA" id="ARBA00005901"/>
    </source>
</evidence>
<dbReference type="InterPro" id="IPR002842">
    <property type="entry name" value="ATPase_V1_Esu"/>
</dbReference>
<keyword evidence="3" id="KW-0406">Ion transport</keyword>
<protein>
    <recommendedName>
        <fullName evidence="6">V-type proton ATPase subunit E</fullName>
    </recommendedName>
</protein>
<evidence type="ECO:0000313" key="5">
    <source>
        <dbReference type="Proteomes" id="UP001258017"/>
    </source>
</evidence>
<organism evidence="4 5">
    <name type="scientific">Odynerus spinipes</name>
    <dbReference type="NCBI Taxonomy" id="1348599"/>
    <lineage>
        <taxon>Eukaryota</taxon>
        <taxon>Metazoa</taxon>
        <taxon>Ecdysozoa</taxon>
        <taxon>Arthropoda</taxon>
        <taxon>Hexapoda</taxon>
        <taxon>Insecta</taxon>
        <taxon>Pterygota</taxon>
        <taxon>Neoptera</taxon>
        <taxon>Endopterygota</taxon>
        <taxon>Hymenoptera</taxon>
        <taxon>Apocrita</taxon>
        <taxon>Aculeata</taxon>
        <taxon>Vespoidea</taxon>
        <taxon>Vespidae</taxon>
        <taxon>Eumeninae</taxon>
        <taxon>Odynerus</taxon>
    </lineage>
</organism>
<proteinExistence type="inferred from homology"/>
<keyword evidence="5" id="KW-1185">Reference proteome</keyword>
<evidence type="ECO:0000313" key="4">
    <source>
        <dbReference type="EMBL" id="KAK2575875.1"/>
    </source>
</evidence>
<dbReference type="SUPFAM" id="SSF160527">
    <property type="entry name" value="V-type ATPase subunit E-like"/>
    <property type="match status" value="1"/>
</dbReference>
<dbReference type="Proteomes" id="UP001258017">
    <property type="component" value="Unassembled WGS sequence"/>
</dbReference>
<evidence type="ECO:0008006" key="6">
    <source>
        <dbReference type="Google" id="ProtNLM"/>
    </source>
</evidence>
<dbReference type="GO" id="GO:0046961">
    <property type="term" value="F:proton-transporting ATPase activity, rotational mechanism"/>
    <property type="evidence" value="ECO:0007669"/>
    <property type="project" value="InterPro"/>
</dbReference>
<dbReference type="PANTHER" id="PTHR45715">
    <property type="entry name" value="ATPASE H+-TRANSPORTING V1 SUBUNIT E1A-RELATED"/>
    <property type="match status" value="1"/>
</dbReference>
<dbReference type="GO" id="GO:0033178">
    <property type="term" value="C:proton-transporting two-sector ATPase complex, catalytic domain"/>
    <property type="evidence" value="ECO:0007669"/>
    <property type="project" value="InterPro"/>
</dbReference>
<evidence type="ECO:0000256" key="2">
    <source>
        <dbReference type="ARBA" id="ARBA00022448"/>
    </source>
</evidence>
<name>A0AAD9RAH7_9HYME</name>
<reference evidence="4" key="2">
    <citation type="journal article" date="2023" name="Commun. Biol.">
        <title>Intrasexual cuticular hydrocarbon dimorphism in a wasp sheds light on hydrocarbon biosynthesis genes in Hymenoptera.</title>
        <authorList>
            <person name="Moris V.C."/>
            <person name="Podsiadlowski L."/>
            <person name="Martin S."/>
            <person name="Oeyen J.P."/>
            <person name="Donath A."/>
            <person name="Petersen M."/>
            <person name="Wilbrandt J."/>
            <person name="Misof B."/>
            <person name="Liedtke D."/>
            <person name="Thamm M."/>
            <person name="Scheiner R."/>
            <person name="Schmitt T."/>
            <person name="Niehuis O."/>
        </authorList>
    </citation>
    <scope>NUCLEOTIDE SEQUENCE</scope>
    <source>
        <strain evidence="4">GBR_01_08_01A</strain>
    </source>
</reference>
<evidence type="ECO:0000256" key="3">
    <source>
        <dbReference type="ARBA" id="ARBA00023065"/>
    </source>
</evidence>
<dbReference type="HAMAP" id="MF_00311">
    <property type="entry name" value="ATP_synth_E_arch"/>
    <property type="match status" value="1"/>
</dbReference>
<gene>
    <name evidence="4" type="ORF">KPH14_007246</name>
</gene>